<dbReference type="FunFam" id="3.30.200.20:FF:000075">
    <property type="entry name" value="Probable serine/threonine-protein kinase WNK1"/>
    <property type="match status" value="1"/>
</dbReference>
<evidence type="ECO:0000313" key="16">
    <source>
        <dbReference type="EMBL" id="KAF7840536.1"/>
    </source>
</evidence>
<evidence type="ECO:0000256" key="1">
    <source>
        <dbReference type="ARBA" id="ARBA00004123"/>
    </source>
</evidence>
<name>A0A835CF65_9FABA</name>
<comment type="caution">
    <text evidence="16">The sequence shown here is derived from an EMBL/GenBank/DDBJ whole genome shotgun (WGS) entry which is preliminary data.</text>
</comment>
<organism evidence="16 17">
    <name type="scientific">Senna tora</name>
    <dbReference type="NCBI Taxonomy" id="362788"/>
    <lineage>
        <taxon>Eukaryota</taxon>
        <taxon>Viridiplantae</taxon>
        <taxon>Streptophyta</taxon>
        <taxon>Embryophyta</taxon>
        <taxon>Tracheophyta</taxon>
        <taxon>Spermatophyta</taxon>
        <taxon>Magnoliopsida</taxon>
        <taxon>eudicotyledons</taxon>
        <taxon>Gunneridae</taxon>
        <taxon>Pentapetalae</taxon>
        <taxon>rosids</taxon>
        <taxon>fabids</taxon>
        <taxon>Fabales</taxon>
        <taxon>Fabaceae</taxon>
        <taxon>Caesalpinioideae</taxon>
        <taxon>Cassia clade</taxon>
        <taxon>Senna</taxon>
    </lineage>
</organism>
<evidence type="ECO:0000256" key="2">
    <source>
        <dbReference type="ARBA" id="ARBA00012513"/>
    </source>
</evidence>
<reference evidence="16" key="1">
    <citation type="submission" date="2020-09" db="EMBL/GenBank/DDBJ databases">
        <title>Genome-Enabled Discovery of Anthraquinone Biosynthesis in Senna tora.</title>
        <authorList>
            <person name="Kang S.-H."/>
            <person name="Pandey R.P."/>
            <person name="Lee C.-M."/>
            <person name="Sim J.-S."/>
            <person name="Jeong J.-T."/>
            <person name="Choi B.-S."/>
            <person name="Jung M."/>
            <person name="Ginzburg D."/>
            <person name="Zhao K."/>
            <person name="Won S.Y."/>
            <person name="Oh T.-J."/>
            <person name="Yu Y."/>
            <person name="Kim N.-H."/>
            <person name="Lee O.R."/>
            <person name="Lee T.-H."/>
            <person name="Bashyal P."/>
            <person name="Kim T.-S."/>
            <person name="Lee W.-H."/>
            <person name="Kawkins C."/>
            <person name="Kim C.-K."/>
            <person name="Kim J.S."/>
            <person name="Ahn B.O."/>
            <person name="Rhee S.Y."/>
            <person name="Sohng J.K."/>
        </authorList>
    </citation>
    <scope>NUCLEOTIDE SEQUENCE</scope>
    <source>
        <tissue evidence="16">Leaf</tissue>
    </source>
</reference>
<evidence type="ECO:0000256" key="11">
    <source>
        <dbReference type="ARBA" id="ARBA00047899"/>
    </source>
</evidence>
<keyword evidence="7" id="KW-0067">ATP-binding</keyword>
<evidence type="ECO:0000256" key="4">
    <source>
        <dbReference type="ARBA" id="ARBA00022679"/>
    </source>
</evidence>
<dbReference type="Gene3D" id="1.10.510.10">
    <property type="entry name" value="Transferase(Phosphotransferase) domain 1"/>
    <property type="match status" value="1"/>
</dbReference>
<evidence type="ECO:0000256" key="9">
    <source>
        <dbReference type="ARBA" id="ARBA00023163"/>
    </source>
</evidence>
<evidence type="ECO:0000256" key="13">
    <source>
        <dbReference type="PROSITE-ProRule" id="PRU01191"/>
    </source>
</evidence>
<dbReference type="Pfam" id="PF03514">
    <property type="entry name" value="GRAS"/>
    <property type="match status" value="1"/>
</dbReference>
<dbReference type="SUPFAM" id="SSF56112">
    <property type="entry name" value="Protein kinase-like (PK-like)"/>
    <property type="match status" value="1"/>
</dbReference>
<keyword evidence="4" id="KW-0808">Transferase</keyword>
<dbReference type="InterPro" id="IPR000719">
    <property type="entry name" value="Prot_kinase_dom"/>
</dbReference>
<comment type="similarity">
    <text evidence="13">Belongs to the GRAS family.</text>
</comment>
<feature type="region of interest" description="Disordered" evidence="14">
    <location>
        <begin position="82"/>
        <end position="124"/>
    </location>
</feature>
<dbReference type="EMBL" id="JAAIUW010000002">
    <property type="protein sequence ID" value="KAF7840536.1"/>
    <property type="molecule type" value="Genomic_DNA"/>
</dbReference>
<keyword evidence="3" id="KW-0723">Serine/threonine-protein kinase</keyword>
<evidence type="ECO:0000313" key="17">
    <source>
        <dbReference type="Proteomes" id="UP000634136"/>
    </source>
</evidence>
<dbReference type="Pfam" id="PF00069">
    <property type="entry name" value="Pkinase"/>
    <property type="match status" value="1"/>
</dbReference>
<evidence type="ECO:0000256" key="7">
    <source>
        <dbReference type="ARBA" id="ARBA00022840"/>
    </source>
</evidence>
<keyword evidence="10" id="KW-0539">Nucleus</keyword>
<evidence type="ECO:0000256" key="5">
    <source>
        <dbReference type="ARBA" id="ARBA00022741"/>
    </source>
</evidence>
<protein>
    <recommendedName>
        <fullName evidence="2">non-specific serine/threonine protein kinase</fullName>
        <ecNumber evidence="2">2.7.11.1</ecNumber>
    </recommendedName>
</protein>
<feature type="domain" description="Protein kinase" evidence="15">
    <location>
        <begin position="578"/>
        <end position="832"/>
    </location>
</feature>
<comment type="caution">
    <text evidence="13">Lacks conserved residue(s) required for the propagation of feature annotation.</text>
</comment>
<evidence type="ECO:0000256" key="6">
    <source>
        <dbReference type="ARBA" id="ARBA00022777"/>
    </source>
</evidence>
<dbReference type="InterPro" id="IPR011009">
    <property type="entry name" value="Kinase-like_dom_sf"/>
</dbReference>
<dbReference type="GO" id="GO:0005524">
    <property type="term" value="F:ATP binding"/>
    <property type="evidence" value="ECO:0007669"/>
    <property type="project" value="UniProtKB-KW"/>
</dbReference>
<keyword evidence="9" id="KW-0804">Transcription</keyword>
<evidence type="ECO:0000256" key="3">
    <source>
        <dbReference type="ARBA" id="ARBA00022527"/>
    </source>
</evidence>
<accession>A0A835CF65</accession>
<proteinExistence type="inferred from homology"/>
<evidence type="ECO:0000256" key="10">
    <source>
        <dbReference type="ARBA" id="ARBA00023242"/>
    </source>
</evidence>
<evidence type="ECO:0000256" key="12">
    <source>
        <dbReference type="ARBA" id="ARBA00048679"/>
    </source>
</evidence>
<gene>
    <name evidence="16" type="ORF">G2W53_002834</name>
</gene>
<dbReference type="Proteomes" id="UP000634136">
    <property type="component" value="Unassembled WGS sequence"/>
</dbReference>
<dbReference type="GO" id="GO:0005634">
    <property type="term" value="C:nucleus"/>
    <property type="evidence" value="ECO:0007669"/>
    <property type="project" value="UniProtKB-SubCell"/>
</dbReference>
<dbReference type="PROSITE" id="PS50985">
    <property type="entry name" value="GRAS"/>
    <property type="match status" value="1"/>
</dbReference>
<feature type="region of interest" description="Leucine repeat II (LRII)" evidence="13">
    <location>
        <begin position="318"/>
        <end position="350"/>
    </location>
</feature>
<keyword evidence="5" id="KW-0547">Nucleotide-binding</keyword>
<evidence type="ECO:0000259" key="15">
    <source>
        <dbReference type="PROSITE" id="PS50011"/>
    </source>
</evidence>
<dbReference type="Gene3D" id="3.30.200.20">
    <property type="entry name" value="Phosphorylase Kinase, domain 1"/>
    <property type="match status" value="1"/>
</dbReference>
<evidence type="ECO:0000256" key="8">
    <source>
        <dbReference type="ARBA" id="ARBA00023015"/>
    </source>
</evidence>
<keyword evidence="17" id="KW-1185">Reference proteome</keyword>
<feature type="region of interest" description="VHIID" evidence="13">
    <location>
        <begin position="237"/>
        <end position="302"/>
    </location>
</feature>
<sequence length="853" mass="96293">MQTSQTPPASSGFHLYHHQPMQDIDPYYLSHYQVLQTNSFHEGTTVSFETCNQHQYCTLESTPIVTNLLLCDSPSFASVSSNRSPLSSQVSQTQSQTQSQTHSWHSDNTTHESPSSGCSSAPDYENQLNEKIKELENSMLGTDWDHMVEMIPQLNLSDVLKYCAEAVSEGDTETALGLMDKVLAQMVSVNGEPIQRLGAYLLEGLRARLESSGSAIYKSLKCEQEQPPTSQELLNYMGILYRICPYWQFAYTSANAVITEAIQNQPRIHIIDFQVAQGTQWKVFLKTLAKRPGGAPFVRLTGIDDSQSFQARGGGLHIVGQDLSNYANSLGVPFEFHSAAMSGCEVQRDNLGVRPGEAVVVNFPYVLHHMPDESVSTENHRDRLLRLVKSLSPVVVTLVEQESNTNTSPFYQRFVETLSYYTAMFESIDAASNSREDPERIKAEQHCVARDIVNLIACEDKERVERHELYGKWKLRFEMAGFRQYPLSSSVMGATCNLLKRFHENYRLGSSDGALYLGWKNRALAASSAWSQSAFIAQLVKARVTIYLLAEAMPYVDANPDDKDIEAFVEVDPTGRYGRYPDLLGSGSAKKVYRAFDQLEGKEVAWNQICLKRFINEEAMISRLFSEVDLLSSLKNEHIITFYHSWTDNKSLNFITEVCVSGSLRDYRKKHRHLSIIAVKKWCRQILKGLEYLHLHEPCVIHRDLNCSNIFINGNTGKIKIGDLGLATMVGESHRAHSLLGTPEFMAPELYEENYTEKVDIYSFGMCLLEMVTLEIPYSECDSVAKIYKRVTCGIRPMSLNKVRDPQVKGFIDKCLCSDRPSASELLRDPFFQGIDDLGFYNMLHPKTSVHKL</sequence>
<dbReference type="InterPro" id="IPR050588">
    <property type="entry name" value="WNK_Ser-Thr_kinase"/>
</dbReference>
<evidence type="ECO:0000256" key="14">
    <source>
        <dbReference type="SAM" id="MobiDB-lite"/>
    </source>
</evidence>
<dbReference type="PANTHER" id="PTHR13902">
    <property type="entry name" value="SERINE/THREONINE-PROTEIN KINASE WNK WITH NO LYSINE -RELATED"/>
    <property type="match status" value="1"/>
</dbReference>
<dbReference type="FunFam" id="1.10.510.10:FF:000046">
    <property type="entry name" value="probable serine/threonine-protein kinase WNK9"/>
    <property type="match status" value="1"/>
</dbReference>
<dbReference type="AlphaFoldDB" id="A0A835CF65"/>
<feature type="short sequence motif" description="VHIID" evidence="13">
    <location>
        <begin position="268"/>
        <end position="272"/>
    </location>
</feature>
<comment type="catalytic activity">
    <reaction evidence="11">
        <text>L-threonyl-[protein] + ATP = O-phospho-L-threonyl-[protein] + ADP + H(+)</text>
        <dbReference type="Rhea" id="RHEA:46608"/>
        <dbReference type="Rhea" id="RHEA-COMP:11060"/>
        <dbReference type="Rhea" id="RHEA-COMP:11605"/>
        <dbReference type="ChEBI" id="CHEBI:15378"/>
        <dbReference type="ChEBI" id="CHEBI:30013"/>
        <dbReference type="ChEBI" id="CHEBI:30616"/>
        <dbReference type="ChEBI" id="CHEBI:61977"/>
        <dbReference type="ChEBI" id="CHEBI:456216"/>
        <dbReference type="EC" id="2.7.11.1"/>
    </reaction>
</comment>
<keyword evidence="8" id="KW-0805">Transcription regulation</keyword>
<keyword evidence="6" id="KW-0418">Kinase</keyword>
<feature type="region of interest" description="SAW" evidence="13">
    <location>
        <begin position="457"/>
        <end position="531"/>
    </location>
</feature>
<dbReference type="OrthoDB" id="4062651at2759"/>
<dbReference type="GO" id="GO:0004674">
    <property type="term" value="F:protein serine/threonine kinase activity"/>
    <property type="evidence" value="ECO:0007669"/>
    <property type="project" value="UniProtKB-KW"/>
</dbReference>
<dbReference type="PROSITE" id="PS50011">
    <property type="entry name" value="PROTEIN_KINASE_DOM"/>
    <property type="match status" value="1"/>
</dbReference>
<comment type="catalytic activity">
    <reaction evidence="12">
        <text>L-seryl-[protein] + ATP = O-phospho-L-seryl-[protein] + ADP + H(+)</text>
        <dbReference type="Rhea" id="RHEA:17989"/>
        <dbReference type="Rhea" id="RHEA-COMP:9863"/>
        <dbReference type="Rhea" id="RHEA-COMP:11604"/>
        <dbReference type="ChEBI" id="CHEBI:15378"/>
        <dbReference type="ChEBI" id="CHEBI:29999"/>
        <dbReference type="ChEBI" id="CHEBI:30616"/>
        <dbReference type="ChEBI" id="CHEBI:83421"/>
        <dbReference type="ChEBI" id="CHEBI:456216"/>
        <dbReference type="EC" id="2.7.11.1"/>
    </reaction>
</comment>
<comment type="subcellular location">
    <subcellularLocation>
        <location evidence="1">Nucleus</location>
    </subcellularLocation>
</comment>
<dbReference type="EC" id="2.7.11.1" evidence="2"/>
<dbReference type="InterPro" id="IPR005202">
    <property type="entry name" value="TF_GRAS"/>
</dbReference>
<feature type="compositionally biased region" description="Low complexity" evidence="14">
    <location>
        <begin position="87"/>
        <end position="103"/>
    </location>
</feature>